<organism evidence="7 8">
    <name type="scientific">Paraglaciecola mesophila</name>
    <dbReference type="NCBI Taxonomy" id="197222"/>
    <lineage>
        <taxon>Bacteria</taxon>
        <taxon>Pseudomonadati</taxon>
        <taxon>Pseudomonadota</taxon>
        <taxon>Gammaproteobacteria</taxon>
        <taxon>Alteromonadales</taxon>
        <taxon>Alteromonadaceae</taxon>
        <taxon>Paraglaciecola</taxon>
    </lineage>
</organism>
<comment type="cofactor">
    <cofactor evidence="1">
        <name>FAD</name>
        <dbReference type="ChEBI" id="CHEBI:57692"/>
    </cofactor>
</comment>
<evidence type="ECO:0000256" key="2">
    <source>
        <dbReference type="ARBA" id="ARBA00022630"/>
    </source>
</evidence>
<dbReference type="GO" id="GO:0071949">
    <property type="term" value="F:FAD binding"/>
    <property type="evidence" value="ECO:0007669"/>
    <property type="project" value="InterPro"/>
</dbReference>
<evidence type="ECO:0000313" key="7">
    <source>
        <dbReference type="EMBL" id="QHJ12990.1"/>
    </source>
</evidence>
<keyword evidence="4 7" id="KW-0560">Oxidoreductase</keyword>
<evidence type="ECO:0000256" key="1">
    <source>
        <dbReference type="ARBA" id="ARBA00001974"/>
    </source>
</evidence>
<dbReference type="OrthoDB" id="9782160at2"/>
<keyword evidence="5" id="KW-0503">Monooxygenase</keyword>
<keyword evidence="8" id="KW-1185">Reference proteome</keyword>
<dbReference type="PANTHER" id="PTHR13789:SF318">
    <property type="entry name" value="GERANYLGERANYL DIPHOSPHATE REDUCTASE"/>
    <property type="match status" value="1"/>
</dbReference>
<dbReference type="PRINTS" id="PR00420">
    <property type="entry name" value="RNGMNOXGNASE"/>
</dbReference>
<gene>
    <name evidence="7" type="ORF">FX988_03248</name>
</gene>
<accession>A0A857JPB4</accession>
<protein>
    <submittedName>
        <fullName evidence="7">3-hydroxybenzoate 6-hydroxylase 1</fullName>
        <ecNumber evidence="7">1.14.13.24</ecNumber>
    </submittedName>
</protein>
<proteinExistence type="predicted"/>
<sequence>MSRKIIIAGAGIGGLSAALALNLAGFDVHVLEQSDALAEVGAGIQLSPNAMHVMQKLGLSENVLSRGFLPTSATMRHFRTAKEYLRMPLGNVIEKKFGAPYVHIHRADLHRVLHQAALSRGVQISVNTRVKRYQNLQIEGVNQVQVHLEDGREMIAAALIGADGIRSAVKKQMLPLASVEFTGQVAWRGTIDAQKVPRNLVKPEANLWVGPGAHLVSYYVRGGKEINVIAVQEQSRWTDTRWSVPGDVKVLRAAFGNWHSDVTQLLSKVEECFLWGLFASRPLDTWVDGHVALLGDACHPMLPFVAQGAAMAIEDSACLGQALSSNESINSGLSVYQSRRYARVTKVQRMAAKNASIYHMQGVSSRAKLLALKAVNSLSSDISALPMSYVYRYKV</sequence>
<name>A0A857JPB4_9ALTE</name>
<dbReference type="InterPro" id="IPR002938">
    <property type="entry name" value="FAD-bd"/>
</dbReference>
<keyword evidence="2" id="KW-0285">Flavoprotein</keyword>
<dbReference type="SUPFAM" id="SSF51905">
    <property type="entry name" value="FAD/NAD(P)-binding domain"/>
    <property type="match status" value="1"/>
</dbReference>
<dbReference type="InterPro" id="IPR036188">
    <property type="entry name" value="FAD/NAD-bd_sf"/>
</dbReference>
<dbReference type="PANTHER" id="PTHR13789">
    <property type="entry name" value="MONOOXYGENASE"/>
    <property type="match status" value="1"/>
</dbReference>
<evidence type="ECO:0000256" key="3">
    <source>
        <dbReference type="ARBA" id="ARBA00022827"/>
    </source>
</evidence>
<feature type="domain" description="FAD-binding" evidence="6">
    <location>
        <begin position="4"/>
        <end position="349"/>
    </location>
</feature>
<evidence type="ECO:0000313" key="8">
    <source>
        <dbReference type="Proteomes" id="UP000464524"/>
    </source>
</evidence>
<dbReference type="AlphaFoldDB" id="A0A857JPB4"/>
<dbReference type="GO" id="GO:0018669">
    <property type="term" value="F:3-hydroxybenzoate 6-monooxygenase activity"/>
    <property type="evidence" value="ECO:0007669"/>
    <property type="project" value="UniProtKB-EC"/>
</dbReference>
<dbReference type="Proteomes" id="UP000464524">
    <property type="component" value="Chromosome"/>
</dbReference>
<evidence type="ECO:0000256" key="4">
    <source>
        <dbReference type="ARBA" id="ARBA00023002"/>
    </source>
</evidence>
<dbReference type="Gene3D" id="3.50.50.60">
    <property type="entry name" value="FAD/NAD(P)-binding domain"/>
    <property type="match status" value="1"/>
</dbReference>
<dbReference type="Pfam" id="PF01494">
    <property type="entry name" value="FAD_binding_3"/>
    <property type="match status" value="1"/>
</dbReference>
<dbReference type="RefSeq" id="WP_160181131.1">
    <property type="nucleotide sequence ID" value="NZ_CP047656.1"/>
</dbReference>
<evidence type="ECO:0000256" key="5">
    <source>
        <dbReference type="ARBA" id="ARBA00023033"/>
    </source>
</evidence>
<dbReference type="SUPFAM" id="SSF54373">
    <property type="entry name" value="FAD-linked reductases, C-terminal domain"/>
    <property type="match status" value="1"/>
</dbReference>
<evidence type="ECO:0000259" key="6">
    <source>
        <dbReference type="Pfam" id="PF01494"/>
    </source>
</evidence>
<dbReference type="InterPro" id="IPR050493">
    <property type="entry name" value="FAD-dep_Monooxygenase_BioMet"/>
</dbReference>
<reference evidence="7 8" key="1">
    <citation type="submission" date="2019-12" db="EMBL/GenBank/DDBJ databases">
        <title>Genome sequencing and assembly of endphytes of Porphyra tenera.</title>
        <authorList>
            <person name="Park J.M."/>
            <person name="Shin R."/>
            <person name="Jo S.H."/>
        </authorList>
    </citation>
    <scope>NUCLEOTIDE SEQUENCE [LARGE SCALE GENOMIC DNA]</scope>
    <source>
        <strain evidence="7 8">GPM4</strain>
    </source>
</reference>
<dbReference type="EC" id="1.14.13.24" evidence="7"/>
<dbReference type="KEGG" id="pmes:FX988_03248"/>
<keyword evidence="3" id="KW-0274">FAD</keyword>
<dbReference type="EMBL" id="CP047656">
    <property type="protein sequence ID" value="QHJ12990.1"/>
    <property type="molecule type" value="Genomic_DNA"/>
</dbReference>